<evidence type="ECO:0000256" key="2">
    <source>
        <dbReference type="ARBA" id="ARBA00008684"/>
    </source>
</evidence>
<evidence type="ECO:0000256" key="3">
    <source>
        <dbReference type="ARBA" id="ARBA00012513"/>
    </source>
</evidence>
<evidence type="ECO:0000256" key="1">
    <source>
        <dbReference type="ARBA" id="ARBA00004251"/>
    </source>
</evidence>
<keyword evidence="16 23" id="KW-1133">Transmembrane helix</keyword>
<evidence type="ECO:0000256" key="12">
    <source>
        <dbReference type="ARBA" id="ARBA00022737"/>
    </source>
</evidence>
<dbReference type="PROSITE" id="PS00108">
    <property type="entry name" value="PROTEIN_KINASE_ST"/>
    <property type="match status" value="1"/>
</dbReference>
<organism evidence="26 27">
    <name type="scientific">Dioscorea zingiberensis</name>
    <dbReference type="NCBI Taxonomy" id="325984"/>
    <lineage>
        <taxon>Eukaryota</taxon>
        <taxon>Viridiplantae</taxon>
        <taxon>Streptophyta</taxon>
        <taxon>Embryophyta</taxon>
        <taxon>Tracheophyta</taxon>
        <taxon>Spermatophyta</taxon>
        <taxon>Magnoliopsida</taxon>
        <taxon>Liliopsida</taxon>
        <taxon>Dioscoreales</taxon>
        <taxon>Dioscoreaceae</taxon>
        <taxon>Dioscorea</taxon>
    </lineage>
</organism>
<evidence type="ECO:0000256" key="21">
    <source>
        <dbReference type="ARBA" id="ARBA00048679"/>
    </source>
</evidence>
<evidence type="ECO:0000313" key="27">
    <source>
        <dbReference type="Proteomes" id="UP001085076"/>
    </source>
</evidence>
<accession>A0A9D5CZ35</accession>
<keyword evidence="12" id="KW-0677">Repeat</keyword>
<dbReference type="GO" id="GO:0048508">
    <property type="term" value="P:embryonic meristem development"/>
    <property type="evidence" value="ECO:0007669"/>
    <property type="project" value="UniProtKB-ARBA"/>
</dbReference>
<evidence type="ECO:0000259" key="25">
    <source>
        <dbReference type="PROSITE" id="PS50011"/>
    </source>
</evidence>
<keyword evidence="8" id="KW-0433">Leucine-rich repeat</keyword>
<protein>
    <recommendedName>
        <fullName evidence="3">non-specific serine/threonine protein kinase</fullName>
        <ecNumber evidence="3">2.7.11.1</ecNumber>
    </recommendedName>
</protein>
<evidence type="ECO:0000256" key="10">
    <source>
        <dbReference type="ARBA" id="ARBA00022692"/>
    </source>
</evidence>
<dbReference type="Pfam" id="PF08263">
    <property type="entry name" value="LRRNT_2"/>
    <property type="match status" value="1"/>
</dbReference>
<keyword evidence="15 22" id="KW-0067">ATP-binding</keyword>
<dbReference type="InterPro" id="IPR000719">
    <property type="entry name" value="Prot_kinase_dom"/>
</dbReference>
<dbReference type="InterPro" id="IPR017441">
    <property type="entry name" value="Protein_kinase_ATP_BS"/>
</dbReference>
<name>A0A9D5CZ35_9LILI</name>
<evidence type="ECO:0000256" key="20">
    <source>
        <dbReference type="ARBA" id="ARBA00047899"/>
    </source>
</evidence>
<feature type="transmembrane region" description="Helical" evidence="23">
    <location>
        <begin position="628"/>
        <end position="650"/>
    </location>
</feature>
<dbReference type="GO" id="GO:0009414">
    <property type="term" value="P:response to water deprivation"/>
    <property type="evidence" value="ECO:0007669"/>
    <property type="project" value="UniProtKB-ARBA"/>
</dbReference>
<evidence type="ECO:0000256" key="14">
    <source>
        <dbReference type="ARBA" id="ARBA00022777"/>
    </source>
</evidence>
<keyword evidence="13 22" id="KW-0547">Nucleotide-binding</keyword>
<keyword evidence="10 23" id="KW-0812">Transmembrane</keyword>
<dbReference type="GO" id="GO:0005886">
    <property type="term" value="C:plasma membrane"/>
    <property type="evidence" value="ECO:0007669"/>
    <property type="project" value="UniProtKB-SubCell"/>
</dbReference>
<evidence type="ECO:0000256" key="19">
    <source>
        <dbReference type="ARBA" id="ARBA00023180"/>
    </source>
</evidence>
<keyword evidence="7" id="KW-0597">Phosphoprotein</keyword>
<dbReference type="Gene3D" id="3.30.200.20">
    <property type="entry name" value="Phosphorylase Kinase, domain 1"/>
    <property type="match status" value="1"/>
</dbReference>
<dbReference type="GO" id="GO:0005524">
    <property type="term" value="F:ATP binding"/>
    <property type="evidence" value="ECO:0007669"/>
    <property type="project" value="UniProtKB-UniRule"/>
</dbReference>
<keyword evidence="6" id="KW-0723">Serine/threonine-protein kinase</keyword>
<evidence type="ECO:0000256" key="22">
    <source>
        <dbReference type="PROSITE-ProRule" id="PRU10141"/>
    </source>
</evidence>
<dbReference type="InterPro" id="IPR001611">
    <property type="entry name" value="Leu-rich_rpt"/>
</dbReference>
<dbReference type="GO" id="GO:0009942">
    <property type="term" value="P:longitudinal axis specification"/>
    <property type="evidence" value="ECO:0007669"/>
    <property type="project" value="UniProtKB-ARBA"/>
</dbReference>
<evidence type="ECO:0000256" key="16">
    <source>
        <dbReference type="ARBA" id="ARBA00022989"/>
    </source>
</evidence>
<dbReference type="PROSITE" id="PS50011">
    <property type="entry name" value="PROTEIN_KINASE_DOM"/>
    <property type="match status" value="1"/>
</dbReference>
<evidence type="ECO:0000256" key="8">
    <source>
        <dbReference type="ARBA" id="ARBA00022614"/>
    </source>
</evidence>
<dbReference type="InterPro" id="IPR050647">
    <property type="entry name" value="Plant_LRR-RLKs"/>
</dbReference>
<keyword evidence="11 24" id="KW-0732">Signal</keyword>
<dbReference type="FunFam" id="1.10.510.10:FF:000192">
    <property type="entry name" value="LRR receptor-like serine/threonine-protein kinase RPK2"/>
    <property type="match status" value="1"/>
</dbReference>
<dbReference type="PANTHER" id="PTHR48056">
    <property type="entry name" value="LRR RECEPTOR-LIKE SERINE/THREONINE-PROTEIN KINASE-RELATED"/>
    <property type="match status" value="1"/>
</dbReference>
<dbReference type="GO" id="GO:0009945">
    <property type="term" value="P:radial axis specification"/>
    <property type="evidence" value="ECO:0007669"/>
    <property type="project" value="UniProtKB-ARBA"/>
</dbReference>
<dbReference type="SUPFAM" id="SSF56112">
    <property type="entry name" value="Protein kinase-like (PK-like)"/>
    <property type="match status" value="1"/>
</dbReference>
<dbReference type="FunFam" id="3.80.10.10:FF:000400">
    <property type="entry name" value="Nuclear pore complex protein NUP107"/>
    <property type="match status" value="1"/>
</dbReference>
<sequence>MAAILLLLSLAVFSLVLSDDEASLLVFKRSVSSDLAGVLADWSPATSHHCAWRGVSCNAASRVTSLNLSSPLIGTPALSGEIHPAIGDLHHLELLDLNGNNFSCEIPLSLANLSSLRVLDLSSNSLSGAIPEALIGFSRLESIDLSSNHLTGRIVISSSNPCRSLLHLNLSNNLLQDKIPPAIGKCAKLKTLLLNGNILEGRIPPEIGRIATLRALDVSRNSLTGRIPKELGSCKRLSLLVLTNLADSIFKSSNEFNAFKGWIPREVLAIAGLEVLWAPRANLDGSLPLFRDGPCKLRVVNLGQNYINGFIPRWLSSCRSLSFLDLSSNGFQGLLPAQLGVHCMLYFNVSHNSLVGSLRRQPSLQCQRNLSSMVEGEEEDEIGDHLVNSYSAMLLQSNALKDGNGNGNVVVLHDFGWNNLSGTLPSLPLKLDGDFSYGLLLNNNAFNGSFPGEILGSCEGASEFRVNLSGNHLSGEIGIAPSSCLQMKSLELADNRLTGSIAPEIGDLPMLKLLDLRENYLNGSIPDQLGSIASLVALDLSRNSLTGSIPQSFSKLTMLETFNVSFNNLSGSIPHLQCITDCDFFIGNPLLQPCVDPKKASSSSSLPSSHTDGPKWNGRSSRLKSFEVAAVASASFLVSTLLVLLVYLFCSKRKLARVTSLRRKVVVTFTDAPSELNYENVVRATGNFSIQKLIGTGGFGATYKAELVPGFLVAVKRLSIGRFQGLQQFDAEIRTLGRIRHKNLVTLIGYHMGESDMFLIYNYLPGGNLETFIHEMPSRSVKYPVVHKIALDVAQALAYLHYSCVPRIVHRDIKPSNILLDEKLNAYLSDFGLARLLEVSETHATTDVAGTFGYVAPEYATTCRVSDKADVYSFGVVLLELMSGKRSLDPSFSDYGNGFTIVAWGRLLIQEGRSGEAFTPLLWEAGPQEHLVSMLRLALACTVESLSVRPSMKQAMLSMQLLRA</sequence>
<feature type="domain" description="Protein kinase" evidence="25">
    <location>
        <begin position="688"/>
        <end position="962"/>
    </location>
</feature>
<evidence type="ECO:0000256" key="6">
    <source>
        <dbReference type="ARBA" id="ARBA00022527"/>
    </source>
</evidence>
<comment type="caution">
    <text evidence="26">The sequence shown here is derived from an EMBL/GenBank/DDBJ whole genome shotgun (WGS) entry which is preliminary data.</text>
</comment>
<evidence type="ECO:0000256" key="24">
    <source>
        <dbReference type="SAM" id="SignalP"/>
    </source>
</evidence>
<dbReference type="OrthoDB" id="1896041at2759"/>
<dbReference type="EMBL" id="JAGGNH010000002">
    <property type="protein sequence ID" value="KAJ0980995.1"/>
    <property type="molecule type" value="Genomic_DNA"/>
</dbReference>
<evidence type="ECO:0000256" key="15">
    <source>
        <dbReference type="ARBA" id="ARBA00022840"/>
    </source>
</evidence>
<dbReference type="Proteomes" id="UP001085076">
    <property type="component" value="Miscellaneous, Linkage group lg02"/>
</dbReference>
<keyword evidence="27" id="KW-1185">Reference proteome</keyword>
<dbReference type="FunFam" id="3.80.10.10:FF:000041">
    <property type="entry name" value="LRR receptor-like serine/threonine-protein kinase ERECTA"/>
    <property type="match status" value="1"/>
</dbReference>
<dbReference type="Gene3D" id="3.80.10.10">
    <property type="entry name" value="Ribonuclease Inhibitor"/>
    <property type="match status" value="4"/>
</dbReference>
<dbReference type="AlphaFoldDB" id="A0A9D5CZ35"/>
<dbReference type="FunFam" id="3.30.200.20:FF:000260">
    <property type="entry name" value="LRR receptor-like serine/threonine-protein kinase RPK2"/>
    <property type="match status" value="1"/>
</dbReference>
<dbReference type="Pfam" id="PF13855">
    <property type="entry name" value="LRR_8"/>
    <property type="match status" value="2"/>
</dbReference>
<keyword evidence="5" id="KW-1003">Cell membrane</keyword>
<dbReference type="EC" id="2.7.11.1" evidence="3"/>
<keyword evidence="9" id="KW-0808">Transferase</keyword>
<keyword evidence="19" id="KW-0325">Glycoprotein</keyword>
<comment type="subcellular location">
    <subcellularLocation>
        <location evidence="1">Cell membrane</location>
        <topology evidence="1">Single-pass type I membrane protein</topology>
    </subcellularLocation>
</comment>
<dbReference type="InterPro" id="IPR013210">
    <property type="entry name" value="LRR_N_plant-typ"/>
</dbReference>
<evidence type="ECO:0000256" key="4">
    <source>
        <dbReference type="ARBA" id="ARBA00022473"/>
    </source>
</evidence>
<keyword evidence="17 23" id="KW-0472">Membrane</keyword>
<feature type="signal peptide" evidence="24">
    <location>
        <begin position="1"/>
        <end position="18"/>
    </location>
</feature>
<dbReference type="FunFam" id="3.80.10.10:FF:000299">
    <property type="entry name" value="Piriformospora indica-insensitive protein 2"/>
    <property type="match status" value="1"/>
</dbReference>
<dbReference type="SUPFAM" id="SSF52058">
    <property type="entry name" value="L domain-like"/>
    <property type="match status" value="2"/>
</dbReference>
<evidence type="ECO:0000256" key="7">
    <source>
        <dbReference type="ARBA" id="ARBA00022553"/>
    </source>
</evidence>
<comment type="similarity">
    <text evidence="2">Belongs to the protein kinase superfamily. Ser/Thr protein kinase family.</text>
</comment>
<dbReference type="PANTHER" id="PTHR48056:SF63">
    <property type="entry name" value="PROTEIN KINASE DOMAIN-CONTAINING PROTEIN"/>
    <property type="match status" value="1"/>
</dbReference>
<dbReference type="SMART" id="SM00220">
    <property type="entry name" value="S_TKc"/>
    <property type="match status" value="1"/>
</dbReference>
<keyword evidence="18" id="KW-0675">Receptor</keyword>
<dbReference type="Pfam" id="PF00069">
    <property type="entry name" value="Pkinase"/>
    <property type="match status" value="1"/>
</dbReference>
<dbReference type="InterPro" id="IPR011009">
    <property type="entry name" value="Kinase-like_dom_sf"/>
</dbReference>
<reference evidence="26" key="1">
    <citation type="submission" date="2021-03" db="EMBL/GenBank/DDBJ databases">
        <authorList>
            <person name="Li Z."/>
            <person name="Yang C."/>
        </authorList>
    </citation>
    <scope>NUCLEOTIDE SEQUENCE</scope>
    <source>
        <strain evidence="26">Dzin_1.0</strain>
        <tissue evidence="26">Leaf</tissue>
    </source>
</reference>
<evidence type="ECO:0000256" key="13">
    <source>
        <dbReference type="ARBA" id="ARBA00022741"/>
    </source>
</evidence>
<feature type="binding site" evidence="22">
    <location>
        <position position="716"/>
    </location>
    <ligand>
        <name>ATP</name>
        <dbReference type="ChEBI" id="CHEBI:30616"/>
    </ligand>
</feature>
<dbReference type="InterPro" id="IPR008271">
    <property type="entry name" value="Ser/Thr_kinase_AS"/>
</dbReference>
<reference evidence="26" key="2">
    <citation type="journal article" date="2022" name="Hortic Res">
        <title>The genome of Dioscorea zingiberensis sheds light on the biosynthesis, origin and evolution of the medicinally important diosgenin saponins.</title>
        <authorList>
            <person name="Li Y."/>
            <person name="Tan C."/>
            <person name="Li Z."/>
            <person name="Guo J."/>
            <person name="Li S."/>
            <person name="Chen X."/>
            <person name="Wang C."/>
            <person name="Dai X."/>
            <person name="Yang H."/>
            <person name="Song W."/>
            <person name="Hou L."/>
            <person name="Xu J."/>
            <person name="Tong Z."/>
            <person name="Xu A."/>
            <person name="Yuan X."/>
            <person name="Wang W."/>
            <person name="Yang Q."/>
            <person name="Chen L."/>
            <person name="Sun Z."/>
            <person name="Wang K."/>
            <person name="Pan B."/>
            <person name="Chen J."/>
            <person name="Bao Y."/>
            <person name="Liu F."/>
            <person name="Qi X."/>
            <person name="Gang D.R."/>
            <person name="Wen J."/>
            <person name="Li J."/>
        </authorList>
    </citation>
    <scope>NUCLEOTIDE SEQUENCE</scope>
    <source>
        <strain evidence="26">Dzin_1.0</strain>
    </source>
</reference>
<gene>
    <name evidence="26" type="ORF">J5N97_009250</name>
</gene>
<feature type="chain" id="PRO_5038912945" description="non-specific serine/threonine protein kinase" evidence="24">
    <location>
        <begin position="19"/>
        <end position="964"/>
    </location>
</feature>
<evidence type="ECO:0000256" key="18">
    <source>
        <dbReference type="ARBA" id="ARBA00023170"/>
    </source>
</evidence>
<dbReference type="Gene3D" id="1.10.510.10">
    <property type="entry name" value="Transferase(Phosphotransferase) domain 1"/>
    <property type="match status" value="1"/>
</dbReference>
<dbReference type="InterPro" id="IPR032675">
    <property type="entry name" value="LRR_dom_sf"/>
</dbReference>
<evidence type="ECO:0000256" key="17">
    <source>
        <dbReference type="ARBA" id="ARBA00023136"/>
    </source>
</evidence>
<evidence type="ECO:0000313" key="26">
    <source>
        <dbReference type="EMBL" id="KAJ0980995.1"/>
    </source>
</evidence>
<dbReference type="GO" id="GO:0009409">
    <property type="term" value="P:response to cold"/>
    <property type="evidence" value="ECO:0007669"/>
    <property type="project" value="UniProtKB-ARBA"/>
</dbReference>
<dbReference type="PRINTS" id="PR00019">
    <property type="entry name" value="LEURICHRPT"/>
</dbReference>
<proteinExistence type="inferred from homology"/>
<evidence type="ECO:0000256" key="11">
    <source>
        <dbReference type="ARBA" id="ARBA00022729"/>
    </source>
</evidence>
<comment type="catalytic activity">
    <reaction evidence="21">
        <text>L-seryl-[protein] + ATP = O-phospho-L-seryl-[protein] + ADP + H(+)</text>
        <dbReference type="Rhea" id="RHEA:17989"/>
        <dbReference type="Rhea" id="RHEA-COMP:9863"/>
        <dbReference type="Rhea" id="RHEA-COMP:11604"/>
        <dbReference type="ChEBI" id="CHEBI:15378"/>
        <dbReference type="ChEBI" id="CHEBI:29999"/>
        <dbReference type="ChEBI" id="CHEBI:30616"/>
        <dbReference type="ChEBI" id="CHEBI:83421"/>
        <dbReference type="ChEBI" id="CHEBI:456216"/>
        <dbReference type="EC" id="2.7.11.1"/>
    </reaction>
</comment>
<evidence type="ECO:0000256" key="23">
    <source>
        <dbReference type="SAM" id="Phobius"/>
    </source>
</evidence>
<dbReference type="PROSITE" id="PS00107">
    <property type="entry name" value="PROTEIN_KINASE_ATP"/>
    <property type="match status" value="1"/>
</dbReference>
<dbReference type="Pfam" id="PF00560">
    <property type="entry name" value="LRR_1"/>
    <property type="match status" value="3"/>
</dbReference>
<dbReference type="GO" id="GO:0004674">
    <property type="term" value="F:protein serine/threonine kinase activity"/>
    <property type="evidence" value="ECO:0007669"/>
    <property type="project" value="UniProtKB-KW"/>
</dbReference>
<keyword evidence="4" id="KW-0217">Developmental protein</keyword>
<keyword evidence="14" id="KW-0418">Kinase</keyword>
<evidence type="ECO:0000256" key="5">
    <source>
        <dbReference type="ARBA" id="ARBA00022475"/>
    </source>
</evidence>
<evidence type="ECO:0000256" key="9">
    <source>
        <dbReference type="ARBA" id="ARBA00022679"/>
    </source>
</evidence>
<comment type="catalytic activity">
    <reaction evidence="20">
        <text>L-threonyl-[protein] + ATP = O-phospho-L-threonyl-[protein] + ADP + H(+)</text>
        <dbReference type="Rhea" id="RHEA:46608"/>
        <dbReference type="Rhea" id="RHEA-COMP:11060"/>
        <dbReference type="Rhea" id="RHEA-COMP:11605"/>
        <dbReference type="ChEBI" id="CHEBI:15378"/>
        <dbReference type="ChEBI" id="CHEBI:30013"/>
        <dbReference type="ChEBI" id="CHEBI:30616"/>
        <dbReference type="ChEBI" id="CHEBI:61977"/>
        <dbReference type="ChEBI" id="CHEBI:456216"/>
        <dbReference type="EC" id="2.7.11.1"/>
    </reaction>
</comment>